<dbReference type="GO" id="GO:0005787">
    <property type="term" value="C:signal peptidase complex"/>
    <property type="evidence" value="ECO:0007669"/>
    <property type="project" value="TreeGrafter"/>
</dbReference>
<dbReference type="GO" id="GO:0006465">
    <property type="term" value="P:signal peptide processing"/>
    <property type="evidence" value="ECO:0007669"/>
    <property type="project" value="InterPro"/>
</dbReference>
<organism evidence="8 9">
    <name type="scientific">Aspergillus neoniger (strain CBS 115656)</name>
    <dbReference type="NCBI Taxonomy" id="1448310"/>
    <lineage>
        <taxon>Eukaryota</taxon>
        <taxon>Fungi</taxon>
        <taxon>Dikarya</taxon>
        <taxon>Ascomycota</taxon>
        <taxon>Pezizomycotina</taxon>
        <taxon>Eurotiomycetes</taxon>
        <taxon>Eurotiomycetidae</taxon>
        <taxon>Eurotiales</taxon>
        <taxon>Aspergillaceae</taxon>
        <taxon>Aspergillus</taxon>
        <taxon>Aspergillus subgen. Circumdati</taxon>
    </lineage>
</organism>
<comment type="function">
    <text evidence="6">Catalytic component of the signal peptidase complex (SPC) which catalyzes the cleavage of N-terminal signal sequences from nascent proteins as they are translocated into the lumen of the endoplasmic reticulum. Specifically cleaves N-terminal signal peptides that contain a hydrophobic alpha-helix (h-region) shorter than 18-20 amino acids.</text>
</comment>
<name>A0A318YCM0_ASPNB</name>
<evidence type="ECO:0000313" key="9">
    <source>
        <dbReference type="Proteomes" id="UP000247647"/>
    </source>
</evidence>
<dbReference type="EMBL" id="KZ821474">
    <property type="protein sequence ID" value="PYH31317.1"/>
    <property type="molecule type" value="Genomic_DNA"/>
</dbReference>
<dbReference type="InterPro" id="IPR001733">
    <property type="entry name" value="Peptidase_S26B"/>
</dbReference>
<comment type="subcellular location">
    <subcellularLocation>
        <location evidence="1">Endoplasmic reticulum membrane</location>
        <topology evidence="1">Single-pass type II membrane protein</topology>
    </subcellularLocation>
</comment>
<dbReference type="PRINTS" id="PR00728">
    <property type="entry name" value="SIGNALPTASE"/>
</dbReference>
<evidence type="ECO:0000313" key="8">
    <source>
        <dbReference type="EMBL" id="PYH31317.1"/>
    </source>
</evidence>
<dbReference type="AlphaFoldDB" id="A0A318YCM0"/>
<gene>
    <name evidence="8" type="ORF">BO87DRAFT_399745</name>
</gene>
<evidence type="ECO:0000256" key="2">
    <source>
        <dbReference type="ARBA" id="ARBA00019685"/>
    </source>
</evidence>
<evidence type="ECO:0000256" key="5">
    <source>
        <dbReference type="ARBA" id="ARBA00022968"/>
    </source>
</evidence>
<evidence type="ECO:0000256" key="3">
    <source>
        <dbReference type="ARBA" id="ARBA00021755"/>
    </source>
</evidence>
<keyword evidence="7" id="KW-1133">Transmembrane helix</keyword>
<keyword evidence="4" id="KW-0256">Endoplasmic reticulum</keyword>
<feature type="transmembrane region" description="Helical" evidence="7">
    <location>
        <begin position="128"/>
        <end position="143"/>
    </location>
</feature>
<evidence type="ECO:0000256" key="7">
    <source>
        <dbReference type="SAM" id="Phobius"/>
    </source>
</evidence>
<dbReference type="GeneID" id="37127919"/>
<dbReference type="InterPro" id="IPR019758">
    <property type="entry name" value="Pept_S26A_signal_pept_1_CS"/>
</dbReference>
<reference evidence="8" key="1">
    <citation type="submission" date="2016-12" db="EMBL/GenBank/DDBJ databases">
        <title>The genomes of Aspergillus section Nigri reveals drivers in fungal speciation.</title>
        <authorList>
            <consortium name="DOE Joint Genome Institute"/>
            <person name="Vesth T.C."/>
            <person name="Nybo J."/>
            <person name="Theobald S."/>
            <person name="Brandl J."/>
            <person name="Frisvad J.C."/>
            <person name="Nielsen K.F."/>
            <person name="Lyhne E.K."/>
            <person name="Kogle M.E."/>
            <person name="Kuo A."/>
            <person name="Riley R."/>
            <person name="Clum A."/>
            <person name="Nolan M."/>
            <person name="Lipzen A."/>
            <person name="Salamov A."/>
            <person name="Henrissat B."/>
            <person name="Wiebenga A."/>
            <person name="De Vries R.P."/>
            <person name="Grigoriev I.V."/>
            <person name="Mortensen U.H."/>
            <person name="Andersen M.R."/>
            <person name="Baker S.E."/>
        </authorList>
    </citation>
    <scope>NUCLEOTIDE SEQUENCE [LARGE SCALE GENOMIC DNA]</scope>
    <source>
        <strain evidence="8">CBS 115656</strain>
    </source>
</reference>
<feature type="transmembrane region" description="Helical" evidence="7">
    <location>
        <begin position="12"/>
        <end position="34"/>
    </location>
</feature>
<dbReference type="PANTHER" id="PTHR10806">
    <property type="entry name" value="SIGNAL PEPTIDASE COMPLEX CATALYTIC SUBUNIT SEC11"/>
    <property type="match status" value="1"/>
</dbReference>
<protein>
    <recommendedName>
        <fullName evidence="2">Signal peptidase complex catalytic subunit SEC11</fullName>
    </recommendedName>
    <alternativeName>
        <fullName evidence="3">Signal peptidase complex catalytic subunit sec11</fullName>
    </alternativeName>
</protein>
<evidence type="ECO:0000256" key="6">
    <source>
        <dbReference type="ARBA" id="ARBA00045533"/>
    </source>
</evidence>
<dbReference type="Proteomes" id="UP000247647">
    <property type="component" value="Unassembled WGS sequence"/>
</dbReference>
<keyword evidence="7" id="KW-0472">Membrane</keyword>
<dbReference type="GO" id="GO:0004252">
    <property type="term" value="F:serine-type endopeptidase activity"/>
    <property type="evidence" value="ECO:0007669"/>
    <property type="project" value="InterPro"/>
</dbReference>
<dbReference type="OrthoDB" id="10257561at2759"/>
<keyword evidence="5" id="KW-0735">Signal-anchor</keyword>
<dbReference type="RefSeq" id="XP_025476795.1">
    <property type="nucleotide sequence ID" value="XM_025625463.1"/>
</dbReference>
<keyword evidence="7" id="KW-0812">Transmembrane</keyword>
<evidence type="ECO:0000256" key="4">
    <source>
        <dbReference type="ARBA" id="ARBA00022824"/>
    </source>
</evidence>
<keyword evidence="9" id="KW-1185">Reference proteome</keyword>
<dbReference type="PANTHER" id="PTHR10806:SF6">
    <property type="entry name" value="SIGNAL PEPTIDASE COMPLEX CATALYTIC SUBUNIT SEC11"/>
    <property type="match status" value="1"/>
</dbReference>
<sequence length="144" mass="16097">MYSKALPILKILGASLMAWKIICVFAGTAYPLMIVSSESIEPSLHREDLIFLDIPVIWFNTRPLPIVHRAIQVIEQEVKGVSQSEQLILTKGDNNTVNNTGIYSEGQHFVYREDIVGLISLWLKKTPFILYIVTVTLIIVGAAS</sequence>
<dbReference type="PROSITE" id="PS00761">
    <property type="entry name" value="SPASE_I_3"/>
    <property type="match status" value="1"/>
</dbReference>
<accession>A0A318YCM0</accession>
<proteinExistence type="predicted"/>
<evidence type="ECO:0000256" key="1">
    <source>
        <dbReference type="ARBA" id="ARBA00004648"/>
    </source>
</evidence>